<feature type="chain" id="PRO_5014357436" description="LPXTG-domain-containing protein" evidence="3">
    <location>
        <begin position="22"/>
        <end position="627"/>
    </location>
</feature>
<feature type="compositionally biased region" description="Polar residues" evidence="1">
    <location>
        <begin position="366"/>
        <end position="379"/>
    </location>
</feature>
<dbReference type="AlphaFoldDB" id="A0A2J6TPF5"/>
<keyword evidence="5" id="KW-1185">Reference proteome</keyword>
<feature type="region of interest" description="Disordered" evidence="1">
    <location>
        <begin position="364"/>
        <end position="569"/>
    </location>
</feature>
<dbReference type="EMBL" id="KZ613747">
    <property type="protein sequence ID" value="PMD64892.1"/>
    <property type="molecule type" value="Genomic_DNA"/>
</dbReference>
<evidence type="ECO:0000256" key="3">
    <source>
        <dbReference type="SAM" id="SignalP"/>
    </source>
</evidence>
<evidence type="ECO:0008006" key="6">
    <source>
        <dbReference type="Google" id="ProtNLM"/>
    </source>
</evidence>
<reference evidence="4 5" key="1">
    <citation type="submission" date="2016-04" db="EMBL/GenBank/DDBJ databases">
        <title>A degradative enzymes factory behind the ericoid mycorrhizal symbiosis.</title>
        <authorList>
            <consortium name="DOE Joint Genome Institute"/>
            <person name="Martino E."/>
            <person name="Morin E."/>
            <person name="Grelet G."/>
            <person name="Kuo A."/>
            <person name="Kohler A."/>
            <person name="Daghino S."/>
            <person name="Barry K."/>
            <person name="Choi C."/>
            <person name="Cichocki N."/>
            <person name="Clum A."/>
            <person name="Copeland A."/>
            <person name="Hainaut M."/>
            <person name="Haridas S."/>
            <person name="Labutti K."/>
            <person name="Lindquist E."/>
            <person name="Lipzen A."/>
            <person name="Khouja H.-R."/>
            <person name="Murat C."/>
            <person name="Ohm R."/>
            <person name="Olson A."/>
            <person name="Spatafora J."/>
            <person name="Veneault-Fourrey C."/>
            <person name="Henrissat B."/>
            <person name="Grigoriev I."/>
            <person name="Martin F."/>
            <person name="Perotto S."/>
        </authorList>
    </citation>
    <scope>NUCLEOTIDE SEQUENCE [LARGE SCALE GENOMIC DNA]</scope>
    <source>
        <strain evidence="4 5">E</strain>
    </source>
</reference>
<keyword evidence="2" id="KW-1133">Transmembrane helix</keyword>
<dbReference type="Proteomes" id="UP000235371">
    <property type="component" value="Unassembled WGS sequence"/>
</dbReference>
<sequence length="627" mass="69181">MASRLMSSLLAALFLTETILSLQVSSNSPCTSLCLDPSQNTTNTTPLSTLGSDITCVDASYEGTPSGQRFMACLNCLQTSTASDGNGNDQGWFLYNLRFALDSCLFGFQQPSDFVSTPCSTINSCQPLQRAIEDGNLLPSNETEFSYCSADNNAILGDYLNKCRECLSNTSNEKYLRNFLTALQAGCIQRPQAGTAIGLQGNIFSTTLVNITTPDYNPTSTSTPHKGLPQGAIIGIAVALVVLLLLAIAIFIIYYRRRRNLNDLRSPLDSRFGAANITAPTNGAYGNPFPQTPISVNGHFDQPQYTIKELTALDNARTVLEKHQISPISTSSGWIDGAHARLAGQLTNQTGTIIPTHQAYIPATWTPISPSGSTATSDTYRMKDYPSARSSPKNFPPPLILESKPPTHKKSPSAQSHPQVSQMETIHSPRAFESGSSPDTDFQPQFHTQMRSEIRNRSVSRRHGESRTRNDSRPRNESRNRAESRAESRTRAESRASSRAESRTRSRDNSLSRGEDESPRVSPREVLAQRMADEANPPRSASRAESYRRTTVRPGISNTNASKDEPLSKNGRFDFEWAERERIERERKMGLTSITKDSFKKKKAKKRPEEAASMSAEEPEEQWPGSY</sequence>
<feature type="compositionally biased region" description="Polar residues" evidence="1">
    <location>
        <begin position="412"/>
        <end position="425"/>
    </location>
</feature>
<feature type="compositionally biased region" description="Polar residues" evidence="1">
    <location>
        <begin position="434"/>
        <end position="449"/>
    </location>
</feature>
<dbReference type="RefSeq" id="XP_024741796.1">
    <property type="nucleotide sequence ID" value="XM_024879411.1"/>
</dbReference>
<dbReference type="GeneID" id="36587488"/>
<proteinExistence type="predicted"/>
<organism evidence="4 5">
    <name type="scientific">Hyaloscypha bicolor E</name>
    <dbReference type="NCBI Taxonomy" id="1095630"/>
    <lineage>
        <taxon>Eukaryota</taxon>
        <taxon>Fungi</taxon>
        <taxon>Dikarya</taxon>
        <taxon>Ascomycota</taxon>
        <taxon>Pezizomycotina</taxon>
        <taxon>Leotiomycetes</taxon>
        <taxon>Helotiales</taxon>
        <taxon>Hyaloscyphaceae</taxon>
        <taxon>Hyaloscypha</taxon>
        <taxon>Hyaloscypha bicolor</taxon>
    </lineage>
</organism>
<feature type="transmembrane region" description="Helical" evidence="2">
    <location>
        <begin position="232"/>
        <end position="255"/>
    </location>
</feature>
<evidence type="ECO:0000313" key="5">
    <source>
        <dbReference type="Proteomes" id="UP000235371"/>
    </source>
</evidence>
<protein>
    <recommendedName>
        <fullName evidence="6">LPXTG-domain-containing protein</fullName>
    </recommendedName>
</protein>
<feature type="signal peptide" evidence="3">
    <location>
        <begin position="1"/>
        <end position="21"/>
    </location>
</feature>
<name>A0A2J6TPF5_9HELO</name>
<dbReference type="OrthoDB" id="5426678at2759"/>
<evidence type="ECO:0000256" key="1">
    <source>
        <dbReference type="SAM" id="MobiDB-lite"/>
    </source>
</evidence>
<keyword evidence="3" id="KW-0732">Signal</keyword>
<evidence type="ECO:0000313" key="4">
    <source>
        <dbReference type="EMBL" id="PMD64892.1"/>
    </source>
</evidence>
<evidence type="ECO:0000256" key="2">
    <source>
        <dbReference type="SAM" id="Phobius"/>
    </source>
</evidence>
<dbReference type="InParanoid" id="A0A2J6TPF5"/>
<feature type="compositionally biased region" description="Basic and acidic residues" evidence="1">
    <location>
        <begin position="450"/>
        <end position="523"/>
    </location>
</feature>
<keyword evidence="2" id="KW-0812">Transmembrane</keyword>
<feature type="region of interest" description="Disordered" evidence="1">
    <location>
        <begin position="588"/>
        <end position="627"/>
    </location>
</feature>
<gene>
    <name evidence="4" type="ORF">K444DRAFT_608573</name>
</gene>
<accession>A0A2J6TPF5</accession>
<keyword evidence="2" id="KW-0472">Membrane</keyword>